<proteinExistence type="predicted"/>
<feature type="non-terminal residue" evidence="1">
    <location>
        <position position="1"/>
    </location>
</feature>
<dbReference type="AlphaFoldDB" id="A0A0F9IDP3"/>
<name>A0A0F9IDP3_9ZZZZ</name>
<reference evidence="1" key="1">
    <citation type="journal article" date="2015" name="Nature">
        <title>Complex archaea that bridge the gap between prokaryotes and eukaryotes.</title>
        <authorList>
            <person name="Spang A."/>
            <person name="Saw J.H."/>
            <person name="Jorgensen S.L."/>
            <person name="Zaremba-Niedzwiedzka K."/>
            <person name="Martijn J."/>
            <person name="Lind A.E."/>
            <person name="van Eijk R."/>
            <person name="Schleper C."/>
            <person name="Guy L."/>
            <person name="Ettema T.J."/>
        </authorList>
    </citation>
    <scope>NUCLEOTIDE SEQUENCE</scope>
</reference>
<dbReference type="EMBL" id="LAZR01021381">
    <property type="protein sequence ID" value="KKL85522.1"/>
    <property type="molecule type" value="Genomic_DNA"/>
</dbReference>
<gene>
    <name evidence="1" type="ORF">LCGC14_1953910</name>
</gene>
<accession>A0A0F9IDP3</accession>
<sequence>LRLFDGKAELARDQMQKFLRGTGSAPSDFVNRGWCFENNKVFYLTPPLDIARGWQGRHRKGMTSDSDQAMFLIGACFEGSGINANETLNDPNFKPHPALSALLTWQRAHGATNQIRNAAAIASSLYRTWESKHQTPESKQRTLFFTEEDE</sequence>
<evidence type="ECO:0000313" key="1">
    <source>
        <dbReference type="EMBL" id="KKL85522.1"/>
    </source>
</evidence>
<organism evidence="1">
    <name type="scientific">marine sediment metagenome</name>
    <dbReference type="NCBI Taxonomy" id="412755"/>
    <lineage>
        <taxon>unclassified sequences</taxon>
        <taxon>metagenomes</taxon>
        <taxon>ecological metagenomes</taxon>
    </lineage>
</organism>
<protein>
    <submittedName>
        <fullName evidence="1">Uncharacterized protein</fullName>
    </submittedName>
</protein>
<comment type="caution">
    <text evidence="1">The sequence shown here is derived from an EMBL/GenBank/DDBJ whole genome shotgun (WGS) entry which is preliminary data.</text>
</comment>